<feature type="domain" description="Flavin reductase like" evidence="1">
    <location>
        <begin position="19"/>
        <end position="178"/>
    </location>
</feature>
<dbReference type="InterPro" id="IPR012349">
    <property type="entry name" value="Split_barrel_FMN-bd"/>
</dbReference>
<reference evidence="3" key="1">
    <citation type="journal article" date="2019" name="Int. J. Syst. Evol. Microbiol.">
        <title>The Global Catalogue of Microorganisms (GCM) 10K type strain sequencing project: providing services to taxonomists for standard genome sequencing and annotation.</title>
        <authorList>
            <consortium name="The Broad Institute Genomics Platform"/>
            <consortium name="The Broad Institute Genome Sequencing Center for Infectious Disease"/>
            <person name="Wu L."/>
            <person name="Ma J."/>
        </authorList>
    </citation>
    <scope>NUCLEOTIDE SEQUENCE [LARGE SCALE GENOMIC DNA]</scope>
    <source>
        <strain evidence="3">CGMCC 1.12664</strain>
    </source>
</reference>
<dbReference type="Gene3D" id="2.30.110.10">
    <property type="entry name" value="Electron Transport, Fmn-binding Protein, Chain A"/>
    <property type="match status" value="1"/>
</dbReference>
<evidence type="ECO:0000259" key="1">
    <source>
        <dbReference type="SMART" id="SM00903"/>
    </source>
</evidence>
<dbReference type="Proteomes" id="UP000612855">
    <property type="component" value="Unassembled WGS sequence"/>
</dbReference>
<comment type="caution">
    <text evidence="2">The sequence shown here is derived from an EMBL/GenBank/DDBJ whole genome shotgun (WGS) entry which is preliminary data.</text>
</comment>
<dbReference type="AlphaFoldDB" id="A0A917AF20"/>
<organism evidence="2 3">
    <name type="scientific">Primorskyibacter flagellatus</name>
    <dbReference type="NCBI Taxonomy" id="1387277"/>
    <lineage>
        <taxon>Bacteria</taxon>
        <taxon>Pseudomonadati</taxon>
        <taxon>Pseudomonadota</taxon>
        <taxon>Alphaproteobacteria</taxon>
        <taxon>Rhodobacterales</taxon>
        <taxon>Roseobacteraceae</taxon>
        <taxon>Primorskyibacter</taxon>
    </lineage>
</organism>
<evidence type="ECO:0000313" key="2">
    <source>
        <dbReference type="EMBL" id="GGE46152.1"/>
    </source>
</evidence>
<evidence type="ECO:0000313" key="3">
    <source>
        <dbReference type="Proteomes" id="UP000612855"/>
    </source>
</evidence>
<dbReference type="RefSeq" id="WP_188479276.1">
    <property type="nucleotide sequence ID" value="NZ_BMFJ01000002.1"/>
</dbReference>
<dbReference type="SUPFAM" id="SSF50475">
    <property type="entry name" value="FMN-binding split barrel"/>
    <property type="match status" value="1"/>
</dbReference>
<dbReference type="EMBL" id="BMFJ01000002">
    <property type="protein sequence ID" value="GGE46152.1"/>
    <property type="molecule type" value="Genomic_DNA"/>
</dbReference>
<proteinExistence type="predicted"/>
<name>A0A917AF20_9RHOB</name>
<keyword evidence="3" id="KW-1185">Reference proteome</keyword>
<dbReference type="SMART" id="SM00903">
    <property type="entry name" value="Flavin_Reduct"/>
    <property type="match status" value="1"/>
</dbReference>
<dbReference type="GO" id="GO:0016646">
    <property type="term" value="F:oxidoreductase activity, acting on the CH-NH group of donors, NAD or NADP as acceptor"/>
    <property type="evidence" value="ECO:0007669"/>
    <property type="project" value="UniProtKB-ARBA"/>
</dbReference>
<dbReference type="PANTHER" id="PTHR43812:SF2">
    <property type="entry name" value="FLAVIN REDUCTASE LIKE DOMAIN-CONTAINING PROTEIN"/>
    <property type="match status" value="1"/>
</dbReference>
<dbReference type="PANTHER" id="PTHR43812">
    <property type="entry name" value="BLR2425 PROTEIN"/>
    <property type="match status" value="1"/>
</dbReference>
<protein>
    <submittedName>
        <fullName evidence="2">Flavin reductase</fullName>
    </submittedName>
</protein>
<dbReference type="Pfam" id="PF01613">
    <property type="entry name" value="Flavin_Reduct"/>
    <property type="match status" value="1"/>
</dbReference>
<dbReference type="GO" id="GO:0010181">
    <property type="term" value="F:FMN binding"/>
    <property type="evidence" value="ECO:0007669"/>
    <property type="project" value="InterPro"/>
</dbReference>
<accession>A0A917AF20</accession>
<sequence>MFYRPEIDPHGLPHDPFKACIVPRPIAWVSTRSPAGVRNLAPFSFFNAFSWAPPMVALGMPGRNAEGRAKDTFCNIEDTGEFVVNLASWAQREAVNLSSAQFAPEEDEFEQVSVASAASRLVGPDRVAEAPVSLECRHYTNVPLPARKAGRSNMIVVGEVIGIHIRDDVLTDGRIDLRLMQPVCRLGYRDWAGLGEVVEQLPPERVRI</sequence>
<gene>
    <name evidence="2" type="ORF">GCM10011360_36790</name>
</gene>
<dbReference type="InterPro" id="IPR002563">
    <property type="entry name" value="Flavin_Rdtase-like_dom"/>
</dbReference>